<comment type="caution">
    <text evidence="1">The sequence shown here is derived from an EMBL/GenBank/DDBJ whole genome shotgun (WGS) entry which is preliminary data.</text>
</comment>
<sequence length="137" mass="15279">MHKLLLIFTLWTGFWADKYPKSIVGKWGAEDVQLGDAAKNMPQQQKDMMLMMAMAMFATATLEFKADHSVNITADMPNVPKGGKWEYDASKGLITVTGAPNKEGKPQILLITATERSGQIFFQIAKTPMVLTMVRKK</sequence>
<evidence type="ECO:0000313" key="1">
    <source>
        <dbReference type="EMBL" id="MBE9662881.1"/>
    </source>
</evidence>
<evidence type="ECO:0000313" key="2">
    <source>
        <dbReference type="Proteomes" id="UP000622475"/>
    </source>
</evidence>
<accession>A0A929L449</accession>
<organism evidence="1 2">
    <name type="scientific">Mucilaginibacter myungsuensis</name>
    <dbReference type="NCBI Taxonomy" id="649104"/>
    <lineage>
        <taxon>Bacteria</taxon>
        <taxon>Pseudomonadati</taxon>
        <taxon>Bacteroidota</taxon>
        <taxon>Sphingobacteriia</taxon>
        <taxon>Sphingobacteriales</taxon>
        <taxon>Sphingobacteriaceae</taxon>
        <taxon>Mucilaginibacter</taxon>
    </lineage>
</organism>
<dbReference type="RefSeq" id="WP_194112101.1">
    <property type="nucleotide sequence ID" value="NZ_JADFFL010000004.1"/>
</dbReference>
<keyword evidence="2" id="KW-1185">Reference proteome</keyword>
<dbReference type="AlphaFoldDB" id="A0A929L449"/>
<gene>
    <name evidence="1" type="ORF">IRJ16_13385</name>
</gene>
<protein>
    <recommendedName>
        <fullName evidence="3">Lipocalin-like domain-containing protein</fullName>
    </recommendedName>
</protein>
<proteinExistence type="predicted"/>
<evidence type="ECO:0008006" key="3">
    <source>
        <dbReference type="Google" id="ProtNLM"/>
    </source>
</evidence>
<reference evidence="1" key="1">
    <citation type="submission" date="2020-10" db="EMBL/GenBank/DDBJ databases">
        <title>Mucilaginibacter mali sp. nov., isolated from rhizosphere soil of apple orchard.</title>
        <authorList>
            <person name="Lee J.-S."/>
            <person name="Kim H.S."/>
            <person name="Kim J.-S."/>
        </authorList>
    </citation>
    <scope>NUCLEOTIDE SEQUENCE</scope>
    <source>
        <strain evidence="1">KCTC 22746</strain>
    </source>
</reference>
<dbReference type="Proteomes" id="UP000622475">
    <property type="component" value="Unassembled WGS sequence"/>
</dbReference>
<name>A0A929L449_9SPHI</name>
<dbReference type="EMBL" id="JADFFL010000004">
    <property type="protein sequence ID" value="MBE9662881.1"/>
    <property type="molecule type" value="Genomic_DNA"/>
</dbReference>